<sequence length="186" mass="20870">MISELLERLFPRSGPDSSRLEVKRRLKLVLAYDRADITPDTFEAMRQEILEVVSRYVELDSEGFNLSLENSDRATALIANFPIRRMKTQVESSAKSKSGMSLDLPSNYPQFTADGDLISPLSAPEIESEIDLENDLDIDSESEIDAELETASKSTPELKLQLGLEANPNINLEPKQLEKKPDSDRD</sequence>
<evidence type="ECO:0000313" key="5">
    <source>
        <dbReference type="EMBL" id="XCM37009.1"/>
    </source>
</evidence>
<proteinExistence type="inferred from homology"/>
<reference evidence="5" key="1">
    <citation type="submission" date="2024-07" db="EMBL/GenBank/DDBJ databases">
        <authorList>
            <person name="Kim Y.J."/>
            <person name="Jeong J.Y."/>
        </authorList>
    </citation>
    <scope>NUCLEOTIDE SEQUENCE</scope>
    <source>
        <strain evidence="5">GIHE-MW2</strain>
    </source>
</reference>
<protein>
    <recommendedName>
        <fullName evidence="3">Cell division topological specificity factor</fullName>
    </recommendedName>
</protein>
<dbReference type="NCBIfam" id="TIGR01215">
    <property type="entry name" value="minE"/>
    <property type="match status" value="1"/>
</dbReference>
<evidence type="ECO:0000256" key="2">
    <source>
        <dbReference type="ARBA" id="ARBA00025265"/>
    </source>
</evidence>
<feature type="compositionally biased region" description="Basic and acidic residues" evidence="4">
    <location>
        <begin position="175"/>
        <end position="186"/>
    </location>
</feature>
<dbReference type="InterPro" id="IPR036707">
    <property type="entry name" value="MinE_sf"/>
</dbReference>
<comment type="similarity">
    <text evidence="1 3">Belongs to the MinE family.</text>
</comment>
<evidence type="ECO:0000256" key="3">
    <source>
        <dbReference type="HAMAP-Rule" id="MF_00262"/>
    </source>
</evidence>
<keyword evidence="3 5" id="KW-0132">Cell division</keyword>
<evidence type="ECO:0000256" key="1">
    <source>
        <dbReference type="ARBA" id="ARBA00008168"/>
    </source>
</evidence>
<comment type="function">
    <text evidence="2 3">Prevents the cell division inhibition by proteins MinC and MinD at internal division sites while permitting inhibition at polar sites. This ensures cell division at the proper site by restricting the formation of a division septum at the midpoint of the long axis of the cell.</text>
</comment>
<dbReference type="SUPFAM" id="SSF55229">
    <property type="entry name" value="Cell division protein MinE topological specificity domain"/>
    <property type="match status" value="1"/>
</dbReference>
<dbReference type="InterPro" id="IPR005527">
    <property type="entry name" value="MinE"/>
</dbReference>
<dbReference type="HAMAP" id="MF_00262">
    <property type="entry name" value="MinE"/>
    <property type="match status" value="1"/>
</dbReference>
<feature type="region of interest" description="Disordered" evidence="4">
    <location>
        <begin position="164"/>
        <end position="186"/>
    </location>
</feature>
<dbReference type="EMBL" id="CP159837">
    <property type="protein sequence ID" value="XCM37009.1"/>
    <property type="molecule type" value="Genomic_DNA"/>
</dbReference>
<dbReference type="GO" id="GO:0051301">
    <property type="term" value="P:cell division"/>
    <property type="evidence" value="ECO:0007669"/>
    <property type="project" value="UniProtKB-KW"/>
</dbReference>
<dbReference type="GO" id="GO:0032955">
    <property type="term" value="P:regulation of division septum assembly"/>
    <property type="evidence" value="ECO:0007669"/>
    <property type="project" value="InterPro"/>
</dbReference>
<organism evidence="5">
    <name type="scientific">Planktothricoides raciborskii GIHE-MW2</name>
    <dbReference type="NCBI Taxonomy" id="2792601"/>
    <lineage>
        <taxon>Bacteria</taxon>
        <taxon>Bacillati</taxon>
        <taxon>Cyanobacteriota</taxon>
        <taxon>Cyanophyceae</taxon>
        <taxon>Oscillatoriophycideae</taxon>
        <taxon>Oscillatoriales</taxon>
        <taxon>Oscillatoriaceae</taxon>
        <taxon>Planktothricoides</taxon>
    </lineage>
</organism>
<gene>
    <name evidence="3 5" type="primary">minE</name>
    <name evidence="5" type="ORF">ABWT76_005812</name>
</gene>
<dbReference type="AlphaFoldDB" id="A0AAU8JDW1"/>
<dbReference type="Pfam" id="PF03776">
    <property type="entry name" value="MinE"/>
    <property type="match status" value="1"/>
</dbReference>
<accession>A0AAU8JDW1</accession>
<dbReference type="Gene3D" id="3.30.1070.10">
    <property type="entry name" value="Cell division topological specificity factor MinE"/>
    <property type="match status" value="1"/>
</dbReference>
<evidence type="ECO:0000256" key="4">
    <source>
        <dbReference type="SAM" id="MobiDB-lite"/>
    </source>
</evidence>
<dbReference type="RefSeq" id="WP_082348790.1">
    <property type="nucleotide sequence ID" value="NZ_CP159837.1"/>
</dbReference>
<keyword evidence="3" id="KW-0131">Cell cycle</keyword>
<name>A0AAU8JDW1_9CYAN</name>